<proteinExistence type="predicted"/>
<evidence type="ECO:0000313" key="3">
    <source>
        <dbReference type="EMBL" id="CAG2226111.1"/>
    </source>
</evidence>
<reference evidence="3" key="1">
    <citation type="submission" date="2021-03" db="EMBL/GenBank/DDBJ databases">
        <authorList>
            <person name="Bekaert M."/>
        </authorList>
    </citation>
    <scope>NUCLEOTIDE SEQUENCE</scope>
</reference>
<feature type="domain" description="LRAT" evidence="2">
    <location>
        <begin position="126"/>
        <end position="147"/>
    </location>
</feature>
<comment type="caution">
    <text evidence="3">The sequence shown here is derived from an EMBL/GenBank/DDBJ whole genome shotgun (WGS) entry which is preliminary data.</text>
</comment>
<evidence type="ECO:0000313" key="4">
    <source>
        <dbReference type="Proteomes" id="UP000683360"/>
    </source>
</evidence>
<accession>A0A8S3TAG7</accession>
<feature type="compositionally biased region" description="Acidic residues" evidence="1">
    <location>
        <begin position="1"/>
        <end position="24"/>
    </location>
</feature>
<keyword evidence="4" id="KW-1185">Reference proteome</keyword>
<sequence length="288" mass="32624">MEDDRLSEDDSLVSSDEDMAEEAGDAERREDLIACRDCGVVFAHIRRLEAHSQQGCGKKNGIALPMTGKDVEVALSGFPENTLSQRDRIRFIRIEDATGDKLYKIQKFPLKVSLAIAAFFKNNNDAFGRYHLLNNNCEHFVYTCTIGWKISLQAMAVYGVQIGRKVYLPRLSSPDDLDDKETIRTNTYKEMQPAVPPTETKLEPYFESNIKDIHKTLYESNVLSQFNQGKDMNVPVCRAERYPLLNLLTGKPTPPDIMALYGHRVVEYTEGDTFCKVKLKTGDVCLEL</sequence>
<dbReference type="InterPro" id="IPR007053">
    <property type="entry name" value="LRAT_dom"/>
</dbReference>
<protein>
    <recommendedName>
        <fullName evidence="2">LRAT domain-containing protein</fullName>
    </recommendedName>
</protein>
<dbReference type="Pfam" id="PF04970">
    <property type="entry name" value="LRAT"/>
    <property type="match status" value="1"/>
</dbReference>
<evidence type="ECO:0000256" key="1">
    <source>
        <dbReference type="SAM" id="MobiDB-lite"/>
    </source>
</evidence>
<dbReference type="OrthoDB" id="10509350at2759"/>
<feature type="region of interest" description="Disordered" evidence="1">
    <location>
        <begin position="1"/>
        <end position="26"/>
    </location>
</feature>
<dbReference type="AlphaFoldDB" id="A0A8S3TAG7"/>
<dbReference type="Proteomes" id="UP000683360">
    <property type="component" value="Unassembled WGS sequence"/>
</dbReference>
<evidence type="ECO:0000259" key="2">
    <source>
        <dbReference type="Pfam" id="PF04970"/>
    </source>
</evidence>
<dbReference type="EMBL" id="CAJPWZ010001873">
    <property type="protein sequence ID" value="CAG2226111.1"/>
    <property type="molecule type" value="Genomic_DNA"/>
</dbReference>
<gene>
    <name evidence="3" type="ORF">MEDL_39206</name>
</gene>
<name>A0A8S3TAG7_MYTED</name>
<organism evidence="3 4">
    <name type="scientific">Mytilus edulis</name>
    <name type="common">Blue mussel</name>
    <dbReference type="NCBI Taxonomy" id="6550"/>
    <lineage>
        <taxon>Eukaryota</taxon>
        <taxon>Metazoa</taxon>
        <taxon>Spiralia</taxon>
        <taxon>Lophotrochozoa</taxon>
        <taxon>Mollusca</taxon>
        <taxon>Bivalvia</taxon>
        <taxon>Autobranchia</taxon>
        <taxon>Pteriomorphia</taxon>
        <taxon>Mytilida</taxon>
        <taxon>Mytiloidea</taxon>
        <taxon>Mytilidae</taxon>
        <taxon>Mytilinae</taxon>
        <taxon>Mytilus</taxon>
    </lineage>
</organism>
<dbReference type="Gene3D" id="3.90.1720.10">
    <property type="entry name" value="endopeptidase domain like (from Nostoc punctiforme)"/>
    <property type="match status" value="1"/>
</dbReference>